<dbReference type="WBParaSite" id="nRc.2.0.1.t27451-RA">
    <property type="protein sequence ID" value="nRc.2.0.1.t27451-RA"/>
    <property type="gene ID" value="nRc.2.0.1.g27451"/>
</dbReference>
<evidence type="ECO:0000313" key="3">
    <source>
        <dbReference type="WBParaSite" id="nRc.2.0.1.t27451-RA"/>
    </source>
</evidence>
<name>A0A915JNC4_ROMCU</name>
<feature type="region of interest" description="Disordered" evidence="1">
    <location>
        <begin position="1"/>
        <end position="25"/>
    </location>
</feature>
<accession>A0A915JNC4</accession>
<sequence length="83" mass="9380">MLQNVHEDGTLAPQSTTESPKAEISQMETKLKELEFKLKKCRDKRVSKTAVHRQRCTIIFHADVVALPLNDCANPMENSILSD</sequence>
<keyword evidence="2" id="KW-1185">Reference proteome</keyword>
<protein>
    <submittedName>
        <fullName evidence="3">Uncharacterized protein</fullName>
    </submittedName>
</protein>
<evidence type="ECO:0000256" key="1">
    <source>
        <dbReference type="SAM" id="MobiDB-lite"/>
    </source>
</evidence>
<evidence type="ECO:0000313" key="2">
    <source>
        <dbReference type="Proteomes" id="UP000887565"/>
    </source>
</evidence>
<dbReference type="AlphaFoldDB" id="A0A915JNC4"/>
<reference evidence="3" key="1">
    <citation type="submission" date="2022-11" db="UniProtKB">
        <authorList>
            <consortium name="WormBaseParasite"/>
        </authorList>
    </citation>
    <scope>IDENTIFICATION</scope>
</reference>
<organism evidence="2 3">
    <name type="scientific">Romanomermis culicivorax</name>
    <name type="common">Nematode worm</name>
    <dbReference type="NCBI Taxonomy" id="13658"/>
    <lineage>
        <taxon>Eukaryota</taxon>
        <taxon>Metazoa</taxon>
        <taxon>Ecdysozoa</taxon>
        <taxon>Nematoda</taxon>
        <taxon>Enoplea</taxon>
        <taxon>Dorylaimia</taxon>
        <taxon>Mermithida</taxon>
        <taxon>Mermithoidea</taxon>
        <taxon>Mermithidae</taxon>
        <taxon>Romanomermis</taxon>
    </lineage>
</organism>
<proteinExistence type="predicted"/>
<dbReference type="Proteomes" id="UP000887565">
    <property type="component" value="Unplaced"/>
</dbReference>